<dbReference type="InterPro" id="IPR050975">
    <property type="entry name" value="Sleep_regulator"/>
</dbReference>
<dbReference type="Proteomes" id="UP001164746">
    <property type="component" value="Chromosome 2"/>
</dbReference>
<protein>
    <recommendedName>
        <fullName evidence="5">Protein sleepless</fullName>
    </recommendedName>
</protein>
<dbReference type="SUPFAM" id="SSF57302">
    <property type="entry name" value="Snake toxin-like"/>
    <property type="match status" value="1"/>
</dbReference>
<keyword evidence="2" id="KW-0325">Glycoprotein</keyword>
<dbReference type="CDD" id="cd23590">
    <property type="entry name" value="TFP_LU_ECD_Bou"/>
    <property type="match status" value="1"/>
</dbReference>
<proteinExistence type="predicted"/>
<dbReference type="PANTHER" id="PTHR33562">
    <property type="entry name" value="ATILLA, ISOFORM B-RELATED-RELATED"/>
    <property type="match status" value="1"/>
</dbReference>
<reference evidence="3" key="1">
    <citation type="submission" date="2022-11" db="EMBL/GenBank/DDBJ databases">
        <title>Centuries of genome instability and evolution in soft-shell clam transmissible cancer (bioRxiv).</title>
        <authorList>
            <person name="Hart S.F.M."/>
            <person name="Yonemitsu M.A."/>
            <person name="Giersch R.M."/>
            <person name="Beal B.F."/>
            <person name="Arriagada G."/>
            <person name="Davis B.W."/>
            <person name="Ostrander E.A."/>
            <person name="Goff S.P."/>
            <person name="Metzger M.J."/>
        </authorList>
    </citation>
    <scope>NUCLEOTIDE SEQUENCE</scope>
    <source>
        <strain evidence="3">MELC-2E11</strain>
        <tissue evidence="3">Siphon/mantle</tissue>
    </source>
</reference>
<dbReference type="PANTHER" id="PTHR33562:SF18">
    <property type="entry name" value="BOUDIN-RELATED"/>
    <property type="match status" value="1"/>
</dbReference>
<evidence type="ECO:0000256" key="1">
    <source>
        <dbReference type="ARBA" id="ARBA00022729"/>
    </source>
</evidence>
<evidence type="ECO:0008006" key="5">
    <source>
        <dbReference type="Google" id="ProtNLM"/>
    </source>
</evidence>
<name>A0ABY7DML0_MYAAR</name>
<dbReference type="Pfam" id="PF17064">
    <property type="entry name" value="QVR"/>
    <property type="match status" value="1"/>
</dbReference>
<gene>
    <name evidence="3" type="ORF">MAR_030275</name>
</gene>
<evidence type="ECO:0000313" key="3">
    <source>
        <dbReference type="EMBL" id="WAQ97585.1"/>
    </source>
</evidence>
<organism evidence="3 4">
    <name type="scientific">Mya arenaria</name>
    <name type="common">Soft-shell clam</name>
    <dbReference type="NCBI Taxonomy" id="6604"/>
    <lineage>
        <taxon>Eukaryota</taxon>
        <taxon>Metazoa</taxon>
        <taxon>Spiralia</taxon>
        <taxon>Lophotrochozoa</taxon>
        <taxon>Mollusca</taxon>
        <taxon>Bivalvia</taxon>
        <taxon>Autobranchia</taxon>
        <taxon>Heteroconchia</taxon>
        <taxon>Euheterodonta</taxon>
        <taxon>Imparidentia</taxon>
        <taxon>Neoheterodontei</taxon>
        <taxon>Myida</taxon>
        <taxon>Myoidea</taxon>
        <taxon>Myidae</taxon>
        <taxon>Mya</taxon>
    </lineage>
</organism>
<keyword evidence="4" id="KW-1185">Reference proteome</keyword>
<evidence type="ECO:0000313" key="4">
    <source>
        <dbReference type="Proteomes" id="UP001164746"/>
    </source>
</evidence>
<dbReference type="InterPro" id="IPR031424">
    <property type="entry name" value="QVR-like"/>
</dbReference>
<sequence length="154" mass="17052">MAKLYSISVSFCDLTGTNVTSCVMLPDPEVFPVLLSLKCYQCNSTLDHNCQEYFNHNNPYSPLEAEECTMYDAKYCIKVTGLWGGIVGTHRFCSARDLGDQCQDMRFPDHSRKYRGCIFTCGADGCNGAPASLASLTTLAYTIVSSFLVLALRR</sequence>
<evidence type="ECO:0000256" key="2">
    <source>
        <dbReference type="ARBA" id="ARBA00023180"/>
    </source>
</evidence>
<keyword evidence="1" id="KW-0732">Signal</keyword>
<dbReference type="EMBL" id="CP111013">
    <property type="protein sequence ID" value="WAQ97585.1"/>
    <property type="molecule type" value="Genomic_DNA"/>
</dbReference>
<dbReference type="InterPro" id="IPR045860">
    <property type="entry name" value="Snake_toxin-like_sf"/>
</dbReference>
<accession>A0ABY7DML0</accession>